<evidence type="ECO:0000256" key="13">
    <source>
        <dbReference type="ARBA" id="ARBA00023136"/>
    </source>
</evidence>
<evidence type="ECO:0000256" key="5">
    <source>
        <dbReference type="ARBA" id="ARBA00022475"/>
    </source>
</evidence>
<keyword evidence="6" id="KW-0121">Carboxypeptidase</keyword>
<evidence type="ECO:0000256" key="18">
    <source>
        <dbReference type="SAM" id="Phobius"/>
    </source>
</evidence>
<dbReference type="Gene3D" id="3.40.710.10">
    <property type="entry name" value="DD-peptidase/beta-lactamase superfamily"/>
    <property type="match status" value="1"/>
</dbReference>
<comment type="pathway">
    <text evidence="2">Cell wall biogenesis; peptidoglycan biosynthesis.</text>
</comment>
<evidence type="ECO:0000256" key="9">
    <source>
        <dbReference type="ARBA" id="ARBA00022679"/>
    </source>
</evidence>
<accession>A0A6J4U8Q3</accession>
<dbReference type="InterPro" id="IPR001264">
    <property type="entry name" value="Glyco_trans_51"/>
</dbReference>
<keyword evidence="5" id="KW-1003">Cell membrane</keyword>
<evidence type="ECO:0000256" key="12">
    <source>
        <dbReference type="ARBA" id="ARBA00022984"/>
    </source>
</evidence>
<dbReference type="InterPro" id="IPR050396">
    <property type="entry name" value="Glycosyltr_51/Transpeptidase"/>
</dbReference>
<dbReference type="InterPro" id="IPR001460">
    <property type="entry name" value="PCN-bd_Tpept"/>
</dbReference>
<evidence type="ECO:0000256" key="17">
    <source>
        <dbReference type="ARBA" id="ARBA00049902"/>
    </source>
</evidence>
<evidence type="ECO:0000256" key="3">
    <source>
        <dbReference type="ARBA" id="ARBA00007090"/>
    </source>
</evidence>
<keyword evidence="15" id="KW-0961">Cell wall biogenesis/degradation</keyword>
<protein>
    <submittedName>
        <fullName evidence="21">Multimodular transpeptidase-transglycosylase</fullName>
        <ecNumber evidence="21">2.4.1.129</ecNumber>
        <ecNumber evidence="21">3.4.-.-</ecNumber>
    </submittedName>
</protein>
<dbReference type="GO" id="GO:0009252">
    <property type="term" value="P:peptidoglycan biosynthetic process"/>
    <property type="evidence" value="ECO:0007669"/>
    <property type="project" value="UniProtKB-KW"/>
</dbReference>
<dbReference type="PANTHER" id="PTHR32282">
    <property type="entry name" value="BINDING PROTEIN TRANSPEPTIDASE, PUTATIVE-RELATED"/>
    <property type="match status" value="1"/>
</dbReference>
<dbReference type="InterPro" id="IPR012338">
    <property type="entry name" value="Beta-lactam/transpept-like"/>
</dbReference>
<evidence type="ECO:0000259" key="19">
    <source>
        <dbReference type="Pfam" id="PF00905"/>
    </source>
</evidence>
<evidence type="ECO:0000256" key="7">
    <source>
        <dbReference type="ARBA" id="ARBA00022670"/>
    </source>
</evidence>
<dbReference type="InterPro" id="IPR036950">
    <property type="entry name" value="PBP_transglycosylase"/>
</dbReference>
<evidence type="ECO:0000256" key="16">
    <source>
        <dbReference type="ARBA" id="ARBA00034000"/>
    </source>
</evidence>
<evidence type="ECO:0000256" key="6">
    <source>
        <dbReference type="ARBA" id="ARBA00022645"/>
    </source>
</evidence>
<dbReference type="GO" id="GO:0008658">
    <property type="term" value="F:penicillin binding"/>
    <property type="evidence" value="ECO:0007669"/>
    <property type="project" value="InterPro"/>
</dbReference>
<keyword evidence="18" id="KW-1133">Transmembrane helix</keyword>
<dbReference type="InterPro" id="IPR023346">
    <property type="entry name" value="Lysozyme-like_dom_sf"/>
</dbReference>
<organism evidence="21">
    <name type="scientific">uncultured Thermomicrobiales bacterium</name>
    <dbReference type="NCBI Taxonomy" id="1645740"/>
    <lineage>
        <taxon>Bacteria</taxon>
        <taxon>Pseudomonadati</taxon>
        <taxon>Thermomicrobiota</taxon>
        <taxon>Thermomicrobia</taxon>
        <taxon>Thermomicrobiales</taxon>
        <taxon>environmental samples</taxon>
    </lineage>
</organism>
<dbReference type="FunFam" id="1.10.3810.10:FF:000001">
    <property type="entry name" value="Penicillin-binding protein 1A"/>
    <property type="match status" value="1"/>
</dbReference>
<dbReference type="GO" id="GO:0008955">
    <property type="term" value="F:peptidoglycan glycosyltransferase activity"/>
    <property type="evidence" value="ECO:0007669"/>
    <property type="project" value="UniProtKB-EC"/>
</dbReference>
<keyword evidence="12" id="KW-0573">Peptidoglycan synthesis</keyword>
<dbReference type="PANTHER" id="PTHR32282:SF11">
    <property type="entry name" value="PENICILLIN-BINDING PROTEIN 1B"/>
    <property type="match status" value="1"/>
</dbReference>
<dbReference type="GO" id="GO:0008360">
    <property type="term" value="P:regulation of cell shape"/>
    <property type="evidence" value="ECO:0007669"/>
    <property type="project" value="UniProtKB-KW"/>
</dbReference>
<evidence type="ECO:0000256" key="14">
    <source>
        <dbReference type="ARBA" id="ARBA00023268"/>
    </source>
</evidence>
<dbReference type="Gene3D" id="1.10.3810.10">
    <property type="entry name" value="Biosynthetic peptidoglycan transglycosylase-like"/>
    <property type="match status" value="1"/>
</dbReference>
<reference evidence="21" key="1">
    <citation type="submission" date="2020-02" db="EMBL/GenBank/DDBJ databases">
        <authorList>
            <person name="Meier V. D."/>
        </authorList>
    </citation>
    <scope>NUCLEOTIDE SEQUENCE</scope>
    <source>
        <strain evidence="21">AVDCRST_MAG73</strain>
    </source>
</reference>
<dbReference type="Pfam" id="PF00912">
    <property type="entry name" value="Transgly"/>
    <property type="match status" value="1"/>
</dbReference>
<evidence type="ECO:0000256" key="4">
    <source>
        <dbReference type="ARBA" id="ARBA00007739"/>
    </source>
</evidence>
<feature type="transmembrane region" description="Helical" evidence="18">
    <location>
        <begin position="16"/>
        <end position="43"/>
    </location>
</feature>
<comment type="subcellular location">
    <subcellularLocation>
        <location evidence="1">Cell membrane</location>
    </subcellularLocation>
</comment>
<dbReference type="SUPFAM" id="SSF53955">
    <property type="entry name" value="Lysozyme-like"/>
    <property type="match status" value="1"/>
</dbReference>
<evidence type="ECO:0000313" key="21">
    <source>
        <dbReference type="EMBL" id="CAA9543658.1"/>
    </source>
</evidence>
<evidence type="ECO:0000256" key="15">
    <source>
        <dbReference type="ARBA" id="ARBA00023316"/>
    </source>
</evidence>
<dbReference type="NCBIfam" id="TIGR02074">
    <property type="entry name" value="PBP_1a_fam"/>
    <property type="match status" value="1"/>
</dbReference>
<keyword evidence="18" id="KW-0812">Transmembrane</keyword>
<evidence type="ECO:0000259" key="20">
    <source>
        <dbReference type="Pfam" id="PF00912"/>
    </source>
</evidence>
<feature type="domain" description="Glycosyl transferase family 51" evidence="20">
    <location>
        <begin position="79"/>
        <end position="256"/>
    </location>
</feature>
<evidence type="ECO:0000256" key="10">
    <source>
        <dbReference type="ARBA" id="ARBA00022801"/>
    </source>
</evidence>
<keyword evidence="8 21" id="KW-0328">Glycosyltransferase</keyword>
<comment type="catalytic activity">
    <reaction evidence="16">
        <text>Preferential cleavage: (Ac)2-L-Lys-D-Ala-|-D-Ala. Also transpeptidation of peptidyl-alanyl moieties that are N-acyl substituents of D-alanine.</text>
        <dbReference type="EC" id="3.4.16.4"/>
    </reaction>
</comment>
<evidence type="ECO:0000256" key="8">
    <source>
        <dbReference type="ARBA" id="ARBA00022676"/>
    </source>
</evidence>
<dbReference type="GO" id="GO:0030288">
    <property type="term" value="C:outer membrane-bounded periplasmic space"/>
    <property type="evidence" value="ECO:0007669"/>
    <property type="project" value="TreeGrafter"/>
</dbReference>
<sequence length="770" mass="83416">GRTAARQGGGIGKIRVILLALTGLFAIGVLGLGLFIAATAAAVGGTVRAYKEVNDNLPNAAAIAVDTFQTTRIFDRDGALLQEVDDPNAGWRTFVPLDQISPYLIDATVAAEDATFWTHRGVEPLAIVRGVAINAGGSGSSGGSTITQQLVRSLFTDIGYELSYTRKGKEALAAIEVERQFSKQDILTMYLNQIFYGNRSYGIEAAAQTFFDKHAKDLTLGEASLLAGLPQRPTDYNPVVNYELAKGRQIYVLDQMVKHGYVTRAEADAAFLEPLKARDRSGAILENPHFVNFIRGYVSERFGEDALLRGGLQITTSIDTQLQNQAEEIVAQQVRELESYRASNAAMVAIAPWSGEVLAMVGSADFNDAVIEGQNNVAILPQQPGSSIKPIAYAAAFEAGWNPGTVIMDTSFKQETPWTDPVTGQEQKFYEPQNYTGQFYGAVTVRTALSNSLNIPAVKALEYTGVGEMIELAHRMGLKNSLQEDPSFYGLSLALGGGEVQLLELTNAYATFANNGRYVEANPIRKITDSAGNVLYDIARDHRFEQAPQVLKAEHAYQITSILTDDESRRMLFGADNRFETTQEALGRPTAAKSGTTNDVKDIWTMGYTTDLAVGVWVGNTDNTQMVAMDGIQGAGPIWEKVMLELHRNPAYADLLLGPGGKPLPEEFAKPPDLYRGDLCAATGHRAGGGDSRQEWLVRGEGPALRCDQLSAYERKELQAAMKDIDRNGGKYASGGTSSVRRYADAARYWEYDTNGGDFSGTTPTPEGGG</sequence>
<comment type="similarity">
    <text evidence="4">In the N-terminal section; belongs to the glycosyltransferase 51 family.</text>
</comment>
<evidence type="ECO:0000256" key="2">
    <source>
        <dbReference type="ARBA" id="ARBA00004752"/>
    </source>
</evidence>
<comment type="catalytic activity">
    <reaction evidence="17">
        <text>[GlcNAc-(1-&gt;4)-Mur2Ac(oyl-L-Ala-gamma-D-Glu-L-Lys-D-Ala-D-Ala)](n)-di-trans,octa-cis-undecaprenyl diphosphate + beta-D-GlcNAc-(1-&gt;4)-Mur2Ac(oyl-L-Ala-gamma-D-Glu-L-Lys-D-Ala-D-Ala)-di-trans,octa-cis-undecaprenyl diphosphate = [GlcNAc-(1-&gt;4)-Mur2Ac(oyl-L-Ala-gamma-D-Glu-L-Lys-D-Ala-D-Ala)](n+1)-di-trans,octa-cis-undecaprenyl diphosphate + di-trans,octa-cis-undecaprenyl diphosphate + H(+)</text>
        <dbReference type="Rhea" id="RHEA:23708"/>
        <dbReference type="Rhea" id="RHEA-COMP:9602"/>
        <dbReference type="Rhea" id="RHEA-COMP:9603"/>
        <dbReference type="ChEBI" id="CHEBI:15378"/>
        <dbReference type="ChEBI" id="CHEBI:58405"/>
        <dbReference type="ChEBI" id="CHEBI:60033"/>
        <dbReference type="ChEBI" id="CHEBI:78435"/>
        <dbReference type="EC" id="2.4.99.28"/>
    </reaction>
</comment>
<evidence type="ECO:0000256" key="1">
    <source>
        <dbReference type="ARBA" id="ARBA00004236"/>
    </source>
</evidence>
<keyword evidence="10 21" id="KW-0378">Hydrolase</keyword>
<keyword evidence="14" id="KW-0511">Multifunctional enzyme</keyword>
<keyword evidence="13 18" id="KW-0472">Membrane</keyword>
<name>A0A6J4U8Q3_9BACT</name>
<dbReference type="AlphaFoldDB" id="A0A6J4U8Q3"/>
<comment type="similarity">
    <text evidence="3">In the C-terminal section; belongs to the transpeptidase family.</text>
</comment>
<dbReference type="GO" id="GO:0071555">
    <property type="term" value="P:cell wall organization"/>
    <property type="evidence" value="ECO:0007669"/>
    <property type="project" value="UniProtKB-KW"/>
</dbReference>
<proteinExistence type="inferred from homology"/>
<feature type="domain" description="Penicillin-binding protein transpeptidase" evidence="19">
    <location>
        <begin position="346"/>
        <end position="643"/>
    </location>
</feature>
<dbReference type="SUPFAM" id="SSF56601">
    <property type="entry name" value="beta-lactamase/transpeptidase-like"/>
    <property type="match status" value="1"/>
</dbReference>
<dbReference type="EC" id="2.4.1.129" evidence="21"/>
<keyword evidence="11" id="KW-0133">Cell shape</keyword>
<dbReference type="GO" id="GO:0005886">
    <property type="term" value="C:plasma membrane"/>
    <property type="evidence" value="ECO:0007669"/>
    <property type="project" value="UniProtKB-SubCell"/>
</dbReference>
<dbReference type="Pfam" id="PF00905">
    <property type="entry name" value="Transpeptidase"/>
    <property type="match status" value="1"/>
</dbReference>
<feature type="non-terminal residue" evidence="21">
    <location>
        <position position="1"/>
    </location>
</feature>
<dbReference type="GO" id="GO:0009002">
    <property type="term" value="F:serine-type D-Ala-D-Ala carboxypeptidase activity"/>
    <property type="evidence" value="ECO:0007669"/>
    <property type="project" value="UniProtKB-EC"/>
</dbReference>
<evidence type="ECO:0000256" key="11">
    <source>
        <dbReference type="ARBA" id="ARBA00022960"/>
    </source>
</evidence>
<dbReference type="GO" id="GO:0006508">
    <property type="term" value="P:proteolysis"/>
    <property type="evidence" value="ECO:0007669"/>
    <property type="project" value="UniProtKB-KW"/>
</dbReference>
<keyword evidence="7" id="KW-0645">Protease</keyword>
<gene>
    <name evidence="21" type="ORF">AVDCRST_MAG73-2191</name>
</gene>
<dbReference type="EMBL" id="CADCWE010000138">
    <property type="protein sequence ID" value="CAA9543658.1"/>
    <property type="molecule type" value="Genomic_DNA"/>
</dbReference>
<keyword evidence="9 21" id="KW-0808">Transferase</keyword>
<dbReference type="EC" id="3.4.-.-" evidence="21"/>